<accession>A0A084FUC1</accession>
<dbReference type="GO" id="GO:0008270">
    <property type="term" value="F:zinc ion binding"/>
    <property type="evidence" value="ECO:0007669"/>
    <property type="project" value="InterPro"/>
</dbReference>
<evidence type="ECO:0000256" key="1">
    <source>
        <dbReference type="ARBA" id="ARBA00007274"/>
    </source>
</evidence>
<dbReference type="InterPro" id="IPR024688">
    <property type="entry name" value="Mac_dom"/>
</dbReference>
<keyword evidence="7" id="KW-1185">Reference proteome</keyword>
<dbReference type="HOGENOM" id="CLU_013964_0_0_1"/>
<dbReference type="GO" id="GO:0000981">
    <property type="term" value="F:DNA-binding transcription factor activity, RNA polymerase II-specific"/>
    <property type="evidence" value="ECO:0007669"/>
    <property type="project" value="InterPro"/>
</dbReference>
<dbReference type="Proteomes" id="UP000028545">
    <property type="component" value="Unassembled WGS sequence"/>
</dbReference>
<dbReference type="SMART" id="SM00066">
    <property type="entry name" value="GAL4"/>
    <property type="match status" value="1"/>
</dbReference>
<dbReference type="Pfam" id="PF00172">
    <property type="entry name" value="Zn_clus"/>
    <property type="match status" value="1"/>
</dbReference>
<dbReference type="PANTHER" id="PTHR23416:SF76">
    <property type="entry name" value="ZN(II)2CYS6 TRANSCRIPTION FACTOR (EUROFUNG)"/>
    <property type="match status" value="1"/>
</dbReference>
<dbReference type="InterPro" id="IPR001451">
    <property type="entry name" value="Hexapep"/>
</dbReference>
<dbReference type="SUPFAM" id="SSF57701">
    <property type="entry name" value="Zn2/Cys6 DNA-binding domain"/>
    <property type="match status" value="1"/>
</dbReference>
<feature type="compositionally biased region" description="Polar residues" evidence="4">
    <location>
        <begin position="66"/>
        <end position="81"/>
    </location>
</feature>
<protein>
    <submittedName>
        <fullName evidence="6">Nodulation protein L</fullName>
    </submittedName>
</protein>
<dbReference type="AlphaFoldDB" id="A0A084FUC1"/>
<evidence type="ECO:0000313" key="7">
    <source>
        <dbReference type="Proteomes" id="UP000028545"/>
    </source>
</evidence>
<evidence type="ECO:0000313" key="6">
    <source>
        <dbReference type="EMBL" id="KEZ38683.1"/>
    </source>
</evidence>
<evidence type="ECO:0000256" key="4">
    <source>
        <dbReference type="SAM" id="MobiDB-lite"/>
    </source>
</evidence>
<proteinExistence type="inferred from homology"/>
<feature type="domain" description="Zn(2)-C6 fungal-type" evidence="5">
    <location>
        <begin position="243"/>
        <end position="271"/>
    </location>
</feature>
<dbReference type="InterPro" id="IPR036864">
    <property type="entry name" value="Zn2-C6_fun-type_DNA-bd_sf"/>
</dbReference>
<dbReference type="InterPro" id="IPR011004">
    <property type="entry name" value="Trimer_LpxA-like_sf"/>
</dbReference>
<dbReference type="GO" id="GO:0016407">
    <property type="term" value="F:acetyltransferase activity"/>
    <property type="evidence" value="ECO:0007669"/>
    <property type="project" value="InterPro"/>
</dbReference>
<comment type="caution">
    <text evidence="6">The sequence shown here is derived from an EMBL/GenBank/DDBJ whole genome shotgun (WGS) entry which is preliminary data.</text>
</comment>
<evidence type="ECO:0000256" key="2">
    <source>
        <dbReference type="ARBA" id="ARBA00022679"/>
    </source>
</evidence>
<dbReference type="VEuPathDB" id="FungiDB:SAPIO_CDS10703"/>
<dbReference type="Pfam" id="PF00132">
    <property type="entry name" value="Hexapep"/>
    <property type="match status" value="1"/>
</dbReference>
<feature type="compositionally biased region" description="Polar residues" evidence="4">
    <location>
        <begin position="40"/>
        <end position="52"/>
    </location>
</feature>
<evidence type="ECO:0000259" key="5">
    <source>
        <dbReference type="PROSITE" id="PS50048"/>
    </source>
</evidence>
<dbReference type="KEGG" id="sapo:SAPIO_CDS10703"/>
<dbReference type="Gene3D" id="4.10.240.10">
    <property type="entry name" value="Zn(2)-C6 fungal-type DNA-binding domain"/>
    <property type="match status" value="1"/>
</dbReference>
<dbReference type="OMA" id="ACNNCIR"/>
<sequence length="704" mass="78068">MSTFTALNGADQKPAEPVINVAEEPREPREPRPVSAGRVNGQTPITPSSSLPDAQKPAETPRENRSNSTQERPASYTQSTHAEAENSHKRKRSDADELRRDPPPPQERSPREEPSRPAHTDARIAYDGREREYRRYDDERREREGWYREQSRDKPSSYERQHFQPSQSSQRRQTPPSHQTAEDKSSESARKETDYPNTSPDIDDRSISVYTGSPYTAEGRKDTVIQVDPKKRKRNFSNRTKTGCMTCRKRKKKCDEQKPECSNCLRGGFLCAGYPPQRGPVWQKPDNKASAIPLESKDPSYVPPGAYGMPQQQISQQQQQSSQQQQNHYASASATAQKPPPLPQLQKRDPITSYRGQPLRIDPPQGRPLVSDDDRHTASTIPSASIASPDNKLSALSYTPGASVFPTPVSANAGPAPPFSERMPKEYQRVPPLHDLTRTEPEPPHHGTTLPQINILHPTRTNSPIAHQTATSSAQVAAQLALAHTQYAPAASRQRTQKEEMLSGRHFYPFDKELVLERERCNAACWRFNNAMNPTNGVSPLERARLFREILNPRDPIQMSPNLMTQVTNIGRVGENVVVEAPFVCDYGYNIRIGQNVVIGRNCTITDTCEVKIGDNCHIGPNVSIYTTSLPIDPKRRMGSKGPQLGKPVIIEPDCWIGGGAIILPGRTVGKGSTVGAGSIVTKDVPPFTVVVGNPARVIKGVSS</sequence>
<dbReference type="PANTHER" id="PTHR23416">
    <property type="entry name" value="SIALIC ACID SYNTHASE-RELATED"/>
    <property type="match status" value="1"/>
</dbReference>
<dbReference type="GO" id="GO:0008374">
    <property type="term" value="F:O-acyltransferase activity"/>
    <property type="evidence" value="ECO:0007669"/>
    <property type="project" value="TreeGrafter"/>
</dbReference>
<feature type="compositionally biased region" description="Basic and acidic residues" evidence="4">
    <location>
        <begin position="82"/>
        <end position="162"/>
    </location>
</feature>
<dbReference type="Gene3D" id="2.160.10.10">
    <property type="entry name" value="Hexapeptide repeat proteins"/>
    <property type="match status" value="1"/>
</dbReference>
<feature type="compositionally biased region" description="Basic and acidic residues" evidence="4">
    <location>
        <begin position="23"/>
        <end position="32"/>
    </location>
</feature>
<dbReference type="CDD" id="cd00067">
    <property type="entry name" value="GAL4"/>
    <property type="match status" value="1"/>
</dbReference>
<keyword evidence="2" id="KW-0808">Transferase</keyword>
<dbReference type="OrthoDB" id="25818at2759"/>
<feature type="region of interest" description="Disordered" evidence="4">
    <location>
        <begin position="282"/>
        <end position="391"/>
    </location>
</feature>
<name>A0A084FUC1_PSEDA</name>
<evidence type="ECO:0000256" key="3">
    <source>
        <dbReference type="ARBA" id="ARBA00023242"/>
    </source>
</evidence>
<feature type="compositionally biased region" description="Low complexity" evidence="4">
    <location>
        <begin position="163"/>
        <end position="179"/>
    </location>
</feature>
<feature type="compositionally biased region" description="Polar residues" evidence="4">
    <location>
        <begin position="327"/>
        <end position="336"/>
    </location>
</feature>
<dbReference type="PROSITE" id="PS50048">
    <property type="entry name" value="ZN2_CY6_FUNGAL_2"/>
    <property type="match status" value="1"/>
</dbReference>
<feature type="compositionally biased region" description="Low complexity" evidence="4">
    <location>
        <begin position="311"/>
        <end position="326"/>
    </location>
</feature>
<dbReference type="InterPro" id="IPR001138">
    <property type="entry name" value="Zn2Cys6_DnaBD"/>
</dbReference>
<dbReference type="SUPFAM" id="SSF51161">
    <property type="entry name" value="Trimeric LpxA-like enzymes"/>
    <property type="match status" value="1"/>
</dbReference>
<dbReference type="GeneID" id="27719926"/>
<dbReference type="RefSeq" id="XP_016638482.1">
    <property type="nucleotide sequence ID" value="XM_016784250.1"/>
</dbReference>
<comment type="similarity">
    <text evidence="1">Belongs to the transferase hexapeptide repeat family.</text>
</comment>
<keyword evidence="3" id="KW-0539">Nucleus</keyword>
<gene>
    <name evidence="6" type="ORF">SAPIO_CDS10703</name>
</gene>
<organism evidence="6 7">
    <name type="scientific">Pseudallescheria apiosperma</name>
    <name type="common">Scedosporium apiospermum</name>
    <dbReference type="NCBI Taxonomy" id="563466"/>
    <lineage>
        <taxon>Eukaryota</taxon>
        <taxon>Fungi</taxon>
        <taxon>Dikarya</taxon>
        <taxon>Ascomycota</taxon>
        <taxon>Pezizomycotina</taxon>
        <taxon>Sordariomycetes</taxon>
        <taxon>Hypocreomycetidae</taxon>
        <taxon>Microascales</taxon>
        <taxon>Microascaceae</taxon>
        <taxon>Scedosporium</taxon>
    </lineage>
</organism>
<feature type="compositionally biased region" description="Basic and acidic residues" evidence="4">
    <location>
        <begin position="180"/>
        <end position="194"/>
    </location>
</feature>
<reference evidence="6 7" key="1">
    <citation type="journal article" date="2014" name="Genome Announc.">
        <title>Draft genome sequence of the pathogenic fungus Scedosporium apiospermum.</title>
        <authorList>
            <person name="Vandeputte P."/>
            <person name="Ghamrawi S."/>
            <person name="Rechenmann M."/>
            <person name="Iltis A."/>
            <person name="Giraud S."/>
            <person name="Fleury M."/>
            <person name="Thornton C."/>
            <person name="Delhaes L."/>
            <person name="Meyer W."/>
            <person name="Papon N."/>
            <person name="Bouchara J.P."/>
        </authorList>
    </citation>
    <scope>NUCLEOTIDE SEQUENCE [LARGE SCALE GENOMIC DNA]</scope>
    <source>
        <strain evidence="6 7">IHEM 14462</strain>
    </source>
</reference>
<dbReference type="SMART" id="SM01266">
    <property type="entry name" value="Mac"/>
    <property type="match status" value="1"/>
</dbReference>
<dbReference type="InterPro" id="IPR051159">
    <property type="entry name" value="Hexapeptide_acetyltransf"/>
</dbReference>
<dbReference type="PROSITE" id="PS00463">
    <property type="entry name" value="ZN2_CY6_FUNGAL_1"/>
    <property type="match status" value="1"/>
</dbReference>
<feature type="compositionally biased region" description="Low complexity" evidence="4">
    <location>
        <begin position="378"/>
        <end position="389"/>
    </location>
</feature>
<dbReference type="EMBL" id="JOWA01000176">
    <property type="protein sequence ID" value="KEZ38683.1"/>
    <property type="molecule type" value="Genomic_DNA"/>
</dbReference>
<feature type="region of interest" description="Disordered" evidence="4">
    <location>
        <begin position="1"/>
        <end position="237"/>
    </location>
</feature>
<dbReference type="Pfam" id="PF14602">
    <property type="entry name" value="Hexapep_2"/>
    <property type="match status" value="1"/>
</dbReference>
<dbReference type="CDD" id="cd03357">
    <property type="entry name" value="LbH_MAT_GAT"/>
    <property type="match status" value="1"/>
</dbReference>
<dbReference type="Pfam" id="PF12464">
    <property type="entry name" value="Mac"/>
    <property type="match status" value="1"/>
</dbReference>